<dbReference type="PANTHER" id="PTHR31571">
    <property type="entry name" value="ALTERED INHERITANCE OF MITOCHONDRIA PROTEIN 6"/>
    <property type="match status" value="1"/>
</dbReference>
<comment type="caution">
    <text evidence="3">The sequence shown here is derived from an EMBL/GenBank/DDBJ whole genome shotgun (WGS) entry which is preliminary data.</text>
</comment>
<dbReference type="PANTHER" id="PTHR31571:SF1">
    <property type="entry name" value="ALTERED INHERITANCE OF MITOCHONDRIA PROTEIN 6"/>
    <property type="match status" value="1"/>
</dbReference>
<evidence type="ECO:0000256" key="1">
    <source>
        <dbReference type="ARBA" id="ARBA00014286"/>
    </source>
</evidence>
<gene>
    <name evidence="3" type="ORF">RM844_12580</name>
</gene>
<dbReference type="Pfam" id="PF13653">
    <property type="entry name" value="GDPD_2"/>
    <property type="match status" value="1"/>
</dbReference>
<sequence>MLAAGTARPAAAHGRPRPPAPFPQAHAHNDYEHPRPLHDALDHGFGSVEVDVWLVDGQLLVAHDEVDLDPARTVEALYLDPLAARIRANRGVVHRGWGPDFQLLIDLKTAGDATYRALARRLRPYRALFSSATPGRVHTRAVTAVISGDRAAREPMAAERVRYAFYDGRPEDLGSGVPASFIPLVSANWTSLFSWSGVGAFPAAERATLRRYVDAAHAAGQRVRFWATPDQPGPEREAVWRELLAAGVDHLNTDDLPGLVAFLRAS</sequence>
<dbReference type="CDD" id="cd08577">
    <property type="entry name" value="PI-PLCc_GDPD_SF_unchar3"/>
    <property type="match status" value="1"/>
</dbReference>
<feature type="region of interest" description="Disordered" evidence="2">
    <location>
        <begin position="1"/>
        <end position="35"/>
    </location>
</feature>
<dbReference type="Gene3D" id="3.20.20.190">
    <property type="entry name" value="Phosphatidylinositol (PI) phosphodiesterase"/>
    <property type="match status" value="1"/>
</dbReference>
<dbReference type="InterPro" id="IPR051236">
    <property type="entry name" value="HAT_RTT109-like"/>
</dbReference>
<protein>
    <recommendedName>
        <fullName evidence="1">Altered inheritance of mitochondria protein 6</fullName>
    </recommendedName>
</protein>
<proteinExistence type="predicted"/>
<dbReference type="InterPro" id="IPR039559">
    <property type="entry name" value="AIM6_PI-PLC-like_dom"/>
</dbReference>
<evidence type="ECO:0000313" key="4">
    <source>
        <dbReference type="Proteomes" id="UP001183410"/>
    </source>
</evidence>
<dbReference type="EMBL" id="JAVREO010000006">
    <property type="protein sequence ID" value="MDT0267125.1"/>
    <property type="molecule type" value="Genomic_DNA"/>
</dbReference>
<evidence type="ECO:0000313" key="3">
    <source>
        <dbReference type="EMBL" id="MDT0267125.1"/>
    </source>
</evidence>
<dbReference type="Proteomes" id="UP001183410">
    <property type="component" value="Unassembled WGS sequence"/>
</dbReference>
<keyword evidence="4" id="KW-1185">Reference proteome</keyword>
<organism evidence="3 4">
    <name type="scientific">Streptomyces chisholmiae</name>
    <dbReference type="NCBI Taxonomy" id="3075540"/>
    <lineage>
        <taxon>Bacteria</taxon>
        <taxon>Bacillati</taxon>
        <taxon>Actinomycetota</taxon>
        <taxon>Actinomycetes</taxon>
        <taxon>Kitasatosporales</taxon>
        <taxon>Streptomycetaceae</taxon>
        <taxon>Streptomyces</taxon>
    </lineage>
</organism>
<evidence type="ECO:0000256" key="2">
    <source>
        <dbReference type="SAM" id="MobiDB-lite"/>
    </source>
</evidence>
<dbReference type="SUPFAM" id="SSF51695">
    <property type="entry name" value="PLC-like phosphodiesterases"/>
    <property type="match status" value="1"/>
</dbReference>
<dbReference type="InterPro" id="IPR017946">
    <property type="entry name" value="PLC-like_Pdiesterase_TIM-brl"/>
</dbReference>
<name>A0ABU2JQ77_9ACTN</name>
<feature type="compositionally biased region" description="Low complexity" evidence="2">
    <location>
        <begin position="1"/>
        <end position="13"/>
    </location>
</feature>
<accession>A0ABU2JQ77</accession>
<reference evidence="4" key="1">
    <citation type="submission" date="2023-07" db="EMBL/GenBank/DDBJ databases">
        <title>30 novel species of actinomycetes from the DSMZ collection.</title>
        <authorList>
            <person name="Nouioui I."/>
        </authorList>
    </citation>
    <scope>NUCLEOTIDE SEQUENCE [LARGE SCALE GENOMIC DNA]</scope>
    <source>
        <strain evidence="4">DSM 44915</strain>
    </source>
</reference>